<organism evidence="5 6">
    <name type="scientific">Mycena sanguinolenta</name>
    <dbReference type="NCBI Taxonomy" id="230812"/>
    <lineage>
        <taxon>Eukaryota</taxon>
        <taxon>Fungi</taxon>
        <taxon>Dikarya</taxon>
        <taxon>Basidiomycota</taxon>
        <taxon>Agaricomycotina</taxon>
        <taxon>Agaricomycetes</taxon>
        <taxon>Agaricomycetidae</taxon>
        <taxon>Agaricales</taxon>
        <taxon>Marasmiineae</taxon>
        <taxon>Mycenaceae</taxon>
        <taxon>Mycena</taxon>
    </lineage>
</organism>
<dbReference type="EMBL" id="JACAZH010000002">
    <property type="protein sequence ID" value="KAF7374421.1"/>
    <property type="molecule type" value="Genomic_DNA"/>
</dbReference>
<keyword evidence="1" id="KW-0479">Metal-binding</keyword>
<keyword evidence="3" id="KW-0472">Membrane</keyword>
<reference evidence="5" key="1">
    <citation type="submission" date="2020-05" db="EMBL/GenBank/DDBJ databases">
        <title>Mycena genomes resolve the evolution of fungal bioluminescence.</title>
        <authorList>
            <person name="Tsai I.J."/>
        </authorList>
    </citation>
    <scope>NUCLEOTIDE SEQUENCE</scope>
    <source>
        <strain evidence="5">160909Yilan</strain>
    </source>
</reference>
<dbReference type="GO" id="GO:0003676">
    <property type="term" value="F:nucleic acid binding"/>
    <property type="evidence" value="ECO:0007669"/>
    <property type="project" value="InterPro"/>
</dbReference>
<dbReference type="CDD" id="cd06222">
    <property type="entry name" value="RNase_H_like"/>
    <property type="match status" value="1"/>
</dbReference>
<name>A0A8H6ZDR7_9AGAR</name>
<sequence length="977" mass="108009">MQDVDTARNARCEAAVESFKAGELTRIAVTLALHNILSEAIASVPGLSGTTPSSSDVEGFMGPYMEMCDQWTRDQEKAKAAGSGGAGSGGPAVQEEDGGAGGDEQDDDDVDNRPSKRRLVFEEDELPWVKNESHVSTAPLRADLAETVRLLGIYGGDPKRTLRSLLARTRVEFPESQWLRLLTNRPIDLDAVLTGIFSITASSAHTESLGDFDLTFNASGSSKPSRVVTSQADWTLAWMQTVQASLTVFPHLADQYREWGIYILAKFSAVHESQHLRVISFEKACRLLASRRADVALDQFYHFTALETMHLNSMGRLAVESSGDGSGKSKNSNGGKGGAKSKSRSPPAKSGEPCRLWNAGKCKRDSADCRNLHICAGCKKNHPESECPKHGKRRISPTALGTETDPPLPGVPLEVFDNKALINTVIQNPRLFNISTPINIDLFERLLASHPNQPLVASFCKGLREGFWPWSRPVSEHPVTLDNSKIARSTKEQEFLEKTRDEEIAAGRFSAAFPALLPWHARYPYPCCSSRTSVAALSRGTPLSPGLTGTVRAWMGFGSLLTISGSCAAPLGPHAEINIFKSDVKGAFKVLPMHILWQPWQVYRIAGKYHVDWAATFGSSASPPIWTTFAGFVLWIAMVVYIIPHLFAYMDDFHSAQAASEMQLYKPYNRMFPRNQTRLLLLWDSLGIPHSEDKQVFGTELVVIGFLVDTRRMRVTIPDDARLEFVAELRRWTHKSKYGVRRTLREWQALAGYANWVFNVFPLLKPALCNVYAKMEDKVKADAPIYVNEAVRRDLIWLADHVEKADGIYLIKSVDFHPDDANLVIYCDASTHGDDRGGMGFYYPALSFAFQAELPSDVDDSLKIFFFEALCVCAAVHHASSFLPRDARLTIYSDSSNTVSIFNSLKALPAYNDILISTIDVLIRCNIDLRVLHVPGKLNKVADAISRWNDRLAISLVPGLVVLPFTPPRDALGAALK</sequence>
<keyword evidence="3" id="KW-1133">Transmembrane helix</keyword>
<dbReference type="SUPFAM" id="SSF56672">
    <property type="entry name" value="DNA/RNA polymerases"/>
    <property type="match status" value="1"/>
</dbReference>
<accession>A0A8H6ZDR7</accession>
<dbReference type="PROSITE" id="PS50103">
    <property type="entry name" value="ZF_C3H1"/>
    <property type="match status" value="1"/>
</dbReference>
<evidence type="ECO:0000313" key="5">
    <source>
        <dbReference type="EMBL" id="KAF7374421.1"/>
    </source>
</evidence>
<evidence type="ECO:0000256" key="3">
    <source>
        <dbReference type="SAM" id="Phobius"/>
    </source>
</evidence>
<dbReference type="PANTHER" id="PTHR33050">
    <property type="entry name" value="REVERSE TRANSCRIPTASE DOMAIN-CONTAINING PROTEIN"/>
    <property type="match status" value="1"/>
</dbReference>
<comment type="caution">
    <text evidence="5">The sequence shown here is derived from an EMBL/GenBank/DDBJ whole genome shotgun (WGS) entry which is preliminary data.</text>
</comment>
<gene>
    <name evidence="5" type="ORF">MSAN_00326200</name>
</gene>
<feature type="region of interest" description="Disordered" evidence="2">
    <location>
        <begin position="383"/>
        <end position="406"/>
    </location>
</feature>
<feature type="zinc finger region" description="C3H1-type" evidence="1">
    <location>
        <begin position="348"/>
        <end position="376"/>
    </location>
</feature>
<feature type="region of interest" description="Disordered" evidence="2">
    <location>
        <begin position="319"/>
        <end position="352"/>
    </location>
</feature>
<dbReference type="InterPro" id="IPR036397">
    <property type="entry name" value="RNaseH_sf"/>
</dbReference>
<feature type="region of interest" description="Disordered" evidence="2">
    <location>
        <begin position="73"/>
        <end position="114"/>
    </location>
</feature>
<evidence type="ECO:0000313" key="6">
    <source>
        <dbReference type="Proteomes" id="UP000623467"/>
    </source>
</evidence>
<keyword evidence="1" id="KW-0863">Zinc-finger</keyword>
<dbReference type="AlphaFoldDB" id="A0A8H6ZDR7"/>
<evidence type="ECO:0000259" key="4">
    <source>
        <dbReference type="PROSITE" id="PS50103"/>
    </source>
</evidence>
<dbReference type="PANTHER" id="PTHR33050:SF7">
    <property type="entry name" value="RIBONUCLEASE H"/>
    <property type="match status" value="1"/>
</dbReference>
<keyword evidence="1" id="KW-0862">Zinc</keyword>
<dbReference type="InterPro" id="IPR052055">
    <property type="entry name" value="Hepadnavirus_pol/RT"/>
</dbReference>
<evidence type="ECO:0000256" key="2">
    <source>
        <dbReference type="SAM" id="MobiDB-lite"/>
    </source>
</evidence>
<dbReference type="GO" id="GO:0008270">
    <property type="term" value="F:zinc ion binding"/>
    <property type="evidence" value="ECO:0007669"/>
    <property type="project" value="UniProtKB-KW"/>
</dbReference>
<feature type="transmembrane region" description="Helical" evidence="3">
    <location>
        <begin position="625"/>
        <end position="647"/>
    </location>
</feature>
<dbReference type="InterPro" id="IPR044730">
    <property type="entry name" value="RNase_H-like_dom_plant"/>
</dbReference>
<dbReference type="InterPro" id="IPR000571">
    <property type="entry name" value="Znf_CCCH"/>
</dbReference>
<keyword evidence="3" id="KW-0812">Transmembrane</keyword>
<dbReference type="Proteomes" id="UP000623467">
    <property type="component" value="Unassembled WGS sequence"/>
</dbReference>
<protein>
    <submittedName>
        <fullName evidence="5">DNA/RNA polymerase</fullName>
    </submittedName>
</protein>
<proteinExistence type="predicted"/>
<dbReference type="OrthoDB" id="198652at2759"/>
<dbReference type="InterPro" id="IPR043502">
    <property type="entry name" value="DNA/RNA_pol_sf"/>
</dbReference>
<dbReference type="Gene3D" id="3.30.420.10">
    <property type="entry name" value="Ribonuclease H-like superfamily/Ribonuclease H"/>
    <property type="match status" value="1"/>
</dbReference>
<feature type="domain" description="C3H1-type" evidence="4">
    <location>
        <begin position="348"/>
        <end position="376"/>
    </location>
</feature>
<feature type="compositionally biased region" description="Acidic residues" evidence="2">
    <location>
        <begin position="94"/>
        <end position="110"/>
    </location>
</feature>
<keyword evidence="6" id="KW-1185">Reference proteome</keyword>
<evidence type="ECO:0000256" key="1">
    <source>
        <dbReference type="PROSITE-ProRule" id="PRU00723"/>
    </source>
</evidence>